<dbReference type="PRINTS" id="PR00008">
    <property type="entry name" value="DAGPEDOMAIN"/>
</dbReference>
<dbReference type="Pfam" id="PF00130">
    <property type="entry name" value="C1_1"/>
    <property type="match status" value="1"/>
</dbReference>
<evidence type="ECO:0000256" key="11">
    <source>
        <dbReference type="SAM" id="MobiDB-lite"/>
    </source>
</evidence>
<dbReference type="InterPro" id="IPR002219">
    <property type="entry name" value="PKC_DAG/PE"/>
</dbReference>
<dbReference type="CDD" id="cd20824">
    <property type="entry name" value="C1_SpBZZ1-like"/>
    <property type="match status" value="1"/>
</dbReference>
<feature type="region of interest" description="Disordered" evidence="11">
    <location>
        <begin position="457"/>
        <end position="690"/>
    </location>
</feature>
<evidence type="ECO:0000259" key="13">
    <source>
        <dbReference type="PROSITE" id="PS50081"/>
    </source>
</evidence>
<dbReference type="PROSITE" id="PS50002">
    <property type="entry name" value="SH3"/>
    <property type="match status" value="2"/>
</dbReference>
<feature type="domain" description="F-BAR" evidence="14">
    <location>
        <begin position="8"/>
        <end position="277"/>
    </location>
</feature>
<evidence type="ECO:0000256" key="9">
    <source>
        <dbReference type="PROSITE-ProRule" id="PRU01077"/>
    </source>
</evidence>
<gene>
    <name evidence="15" type="primary">bzz1</name>
    <name evidence="15" type="ORF">OHK93_007753</name>
</gene>
<dbReference type="SUPFAM" id="SSF50044">
    <property type="entry name" value="SH3-domain"/>
    <property type="match status" value="2"/>
</dbReference>
<dbReference type="PROSITE" id="PS00479">
    <property type="entry name" value="ZF_DAG_PE_1"/>
    <property type="match status" value="1"/>
</dbReference>
<evidence type="ECO:0000256" key="7">
    <source>
        <dbReference type="ARBA" id="ARBA00074946"/>
    </source>
</evidence>
<feature type="compositionally biased region" description="Acidic residues" evidence="11">
    <location>
        <begin position="601"/>
        <end position="612"/>
    </location>
</feature>
<reference evidence="15" key="1">
    <citation type="journal article" date="2023" name="Genome Biol. Evol.">
        <title>First Whole Genome Sequence and Flow Cytometry Genome Size Data for the Lichen-Forming Fungus Ramalina farinacea (Ascomycota).</title>
        <authorList>
            <person name="Llewellyn T."/>
            <person name="Mian S."/>
            <person name="Hill R."/>
            <person name="Leitch I.J."/>
            <person name="Gaya E."/>
        </authorList>
    </citation>
    <scope>NUCLEOTIDE SEQUENCE</scope>
    <source>
        <strain evidence="15">LIQ254RAFAR</strain>
    </source>
</reference>
<dbReference type="InterPro" id="IPR036028">
    <property type="entry name" value="SH3-like_dom_sf"/>
</dbReference>
<evidence type="ECO:0000313" key="15">
    <source>
        <dbReference type="EMBL" id="MDI1488478.1"/>
    </source>
</evidence>
<dbReference type="Gene3D" id="2.30.30.40">
    <property type="entry name" value="SH3 Domains"/>
    <property type="match status" value="2"/>
</dbReference>
<protein>
    <recommendedName>
        <fullName evidence="7">Protein BZZ1</fullName>
    </recommendedName>
</protein>
<evidence type="ECO:0000256" key="2">
    <source>
        <dbReference type="ARBA" id="ARBA00022723"/>
    </source>
</evidence>
<dbReference type="FunFam" id="2.30.30.40:FF:000161">
    <property type="entry name" value="Actin polymerization protein Bzz1"/>
    <property type="match status" value="1"/>
</dbReference>
<dbReference type="EMBL" id="JAPUFD010000007">
    <property type="protein sequence ID" value="MDI1488478.1"/>
    <property type="molecule type" value="Genomic_DNA"/>
</dbReference>
<dbReference type="GO" id="GO:0030864">
    <property type="term" value="C:cortical actin cytoskeleton"/>
    <property type="evidence" value="ECO:0007669"/>
    <property type="project" value="UniProtKB-ARBA"/>
</dbReference>
<dbReference type="PANTHER" id="PTHR15735:SF21">
    <property type="entry name" value="PROTEIN NERVOUS WRECK"/>
    <property type="match status" value="1"/>
</dbReference>
<evidence type="ECO:0000256" key="5">
    <source>
        <dbReference type="ARBA" id="ARBA00054085"/>
    </source>
</evidence>
<feature type="coiled-coil region" evidence="10">
    <location>
        <begin position="323"/>
        <end position="350"/>
    </location>
</feature>
<accession>A0AA43TUD6</accession>
<feature type="domain" description="SH3" evidence="12">
    <location>
        <begin position="578"/>
        <end position="638"/>
    </location>
</feature>
<dbReference type="CDD" id="cd11912">
    <property type="entry name" value="SH3_Bzz1_1"/>
    <property type="match status" value="1"/>
</dbReference>
<keyword evidence="3" id="KW-0862">Zinc</keyword>
<dbReference type="PROSITE" id="PS51741">
    <property type="entry name" value="F_BAR"/>
    <property type="match status" value="1"/>
</dbReference>
<dbReference type="GO" id="GO:0030833">
    <property type="term" value="P:regulation of actin filament polymerization"/>
    <property type="evidence" value="ECO:0007669"/>
    <property type="project" value="TreeGrafter"/>
</dbReference>
<dbReference type="SMART" id="SM00109">
    <property type="entry name" value="C1"/>
    <property type="match status" value="1"/>
</dbReference>
<keyword evidence="16" id="KW-1185">Reference proteome</keyword>
<dbReference type="InterPro" id="IPR001452">
    <property type="entry name" value="SH3_domain"/>
</dbReference>
<dbReference type="SUPFAM" id="SSF57889">
    <property type="entry name" value="Cysteine-rich domain"/>
    <property type="match status" value="1"/>
</dbReference>
<evidence type="ECO:0000313" key="16">
    <source>
        <dbReference type="Proteomes" id="UP001161017"/>
    </source>
</evidence>
<dbReference type="Pfam" id="PF00018">
    <property type="entry name" value="SH3_1"/>
    <property type="match status" value="1"/>
</dbReference>
<dbReference type="Gene3D" id="3.30.60.20">
    <property type="match status" value="1"/>
</dbReference>
<dbReference type="PANTHER" id="PTHR15735">
    <property type="entry name" value="FCH AND DOUBLE SH3 DOMAINS PROTEIN"/>
    <property type="match status" value="1"/>
</dbReference>
<feature type="domain" description="Phorbol-ester/DAG-type" evidence="13">
    <location>
        <begin position="407"/>
        <end position="457"/>
    </location>
</feature>
<feature type="compositionally biased region" description="Polar residues" evidence="11">
    <location>
        <begin position="559"/>
        <end position="579"/>
    </location>
</feature>
<dbReference type="FunFam" id="1.20.1270.60:FF:000060">
    <property type="entry name" value="Actin polymerization protein Bzz1"/>
    <property type="match status" value="1"/>
</dbReference>
<evidence type="ECO:0000259" key="14">
    <source>
        <dbReference type="PROSITE" id="PS51741"/>
    </source>
</evidence>
<dbReference type="InterPro" id="IPR031160">
    <property type="entry name" value="F_BAR_dom"/>
</dbReference>
<sequence>MAEVDTPPRFGAELKDAFKPVNNWVSNGIAWLEDQQQFYRERAAIEKDYSTKLSALAKKYYEKKAKRSSGLSVGDTPTLTPGSLESASLTTWTSQLSTLEARASEHDRFSAELQLQVADPLRSLATRYEELRKSHADYAAKLERERDASYSELRKTKGRYDGVCQEVENRRKKTESSFDHGKGKAQTAYQQQLVEMRNVKNTYLISINVTNRQVKQYYYEYVPELLDSLQDLAETRVNQLNSLWNHAVHLETTTLTRSVDLLGRLSSEIPRNEPFLDSTMFVQHNSAQWQEPPDMGFEASPVWLDDNSMAMDETAKIYLRNVLGKSKGQLRDLKQETEKKRREVENVKRVRQSIREGKDKRDEVELVRGLFSMQEDLHSMERQRLTAEIETQTIVFAVGDLSLGAQNHQFKPETFKIPTNCDLCGDRIWGLSAKGFDCQHCGYTCHKQCELKVPAECPGEQSKEERKRLKAERQASSKVIQPVANGAPSNHTTEPPDLSRSNTMDTLSSGYAASANRSLSGRAPPEEGTADRSADSGPAQSKPAVGSRRNRIVAPPPTQCATEPTPSGPNNARPTSTPSEPRGTMLYPYQGTNEGELSVGEGDEVTIVEPDDGSGWTTVRRGHESGLIPTSYMEVMADPPPRPMPDRPVSSYSSSSASLAGSTQSGVPTSSSSTSHSLIKKKGPAVAPKRGAKKLKYIEALYDYEARSEAEWSMSEGEKFVCVNRDTGDGWADVERGGVVKSVPANYIQDVV</sequence>
<proteinExistence type="inferred from homology"/>
<organism evidence="15 16">
    <name type="scientific">Ramalina farinacea</name>
    <dbReference type="NCBI Taxonomy" id="258253"/>
    <lineage>
        <taxon>Eukaryota</taxon>
        <taxon>Fungi</taxon>
        <taxon>Dikarya</taxon>
        <taxon>Ascomycota</taxon>
        <taxon>Pezizomycotina</taxon>
        <taxon>Lecanoromycetes</taxon>
        <taxon>OSLEUM clade</taxon>
        <taxon>Lecanoromycetidae</taxon>
        <taxon>Lecanorales</taxon>
        <taxon>Lecanorineae</taxon>
        <taxon>Ramalinaceae</taxon>
        <taxon>Ramalina</taxon>
    </lineage>
</organism>
<dbReference type="Pfam" id="PF00611">
    <property type="entry name" value="FCH"/>
    <property type="match status" value="1"/>
</dbReference>
<evidence type="ECO:0000256" key="1">
    <source>
        <dbReference type="ARBA" id="ARBA00022443"/>
    </source>
</evidence>
<evidence type="ECO:0000259" key="12">
    <source>
        <dbReference type="PROSITE" id="PS50002"/>
    </source>
</evidence>
<evidence type="ECO:0000256" key="6">
    <source>
        <dbReference type="ARBA" id="ARBA00061387"/>
    </source>
</evidence>
<dbReference type="PROSITE" id="PS50081">
    <property type="entry name" value="ZF_DAG_PE_2"/>
    <property type="match status" value="1"/>
</dbReference>
<feature type="domain" description="SH3" evidence="12">
    <location>
        <begin position="693"/>
        <end position="752"/>
    </location>
</feature>
<dbReference type="GO" id="GO:0046872">
    <property type="term" value="F:metal ion binding"/>
    <property type="evidence" value="ECO:0007669"/>
    <property type="project" value="UniProtKB-KW"/>
</dbReference>
<keyword evidence="4 9" id="KW-0175">Coiled coil</keyword>
<evidence type="ECO:0000256" key="10">
    <source>
        <dbReference type="SAM" id="Coils"/>
    </source>
</evidence>
<name>A0AA43TUD6_9LECA</name>
<dbReference type="GO" id="GO:0045010">
    <property type="term" value="P:actin nucleation"/>
    <property type="evidence" value="ECO:0007669"/>
    <property type="project" value="UniProtKB-ARBA"/>
</dbReference>
<dbReference type="SMART" id="SM00326">
    <property type="entry name" value="SH3"/>
    <property type="match status" value="2"/>
</dbReference>
<dbReference type="InterPro" id="IPR027267">
    <property type="entry name" value="AH/BAR_dom_sf"/>
</dbReference>
<dbReference type="AlphaFoldDB" id="A0AA43TUD6"/>
<dbReference type="Pfam" id="PF14604">
    <property type="entry name" value="SH3_9"/>
    <property type="match status" value="1"/>
</dbReference>
<comment type="caution">
    <text evidence="15">The sequence shown here is derived from an EMBL/GenBank/DDBJ whole genome shotgun (WGS) entry which is preliminary data.</text>
</comment>
<dbReference type="InterPro" id="IPR035459">
    <property type="entry name" value="Bzz1_SH3_1"/>
</dbReference>
<evidence type="ECO:0000256" key="8">
    <source>
        <dbReference type="PROSITE-ProRule" id="PRU00192"/>
    </source>
</evidence>
<dbReference type="Proteomes" id="UP001161017">
    <property type="component" value="Unassembled WGS sequence"/>
</dbReference>
<dbReference type="Gene3D" id="1.20.1270.60">
    <property type="entry name" value="Arfaptin homology (AH) domain/BAR domain"/>
    <property type="match status" value="1"/>
</dbReference>
<dbReference type="FunFam" id="3.30.60.20:FF:000040">
    <property type="entry name" value="Actin polymerization protein Bzz1"/>
    <property type="match status" value="1"/>
</dbReference>
<keyword evidence="1 8" id="KW-0728">SH3 domain</keyword>
<comment type="function">
    <text evidence="5">Plays a role in endocytosis and trafficking to the vacuole. Functions with type I myosins to restore polarity of the actin cytoskeleton after NaCl stress.</text>
</comment>
<keyword evidence="2" id="KW-0479">Metal-binding</keyword>
<dbReference type="SUPFAM" id="SSF103657">
    <property type="entry name" value="BAR/IMD domain-like"/>
    <property type="match status" value="1"/>
</dbReference>
<feature type="compositionally biased region" description="Low complexity" evidence="11">
    <location>
        <begin position="647"/>
        <end position="677"/>
    </location>
</feature>
<feature type="compositionally biased region" description="Basic and acidic residues" evidence="11">
    <location>
        <begin position="461"/>
        <end position="475"/>
    </location>
</feature>
<evidence type="ECO:0000256" key="4">
    <source>
        <dbReference type="ARBA" id="ARBA00023054"/>
    </source>
</evidence>
<dbReference type="SMART" id="SM00055">
    <property type="entry name" value="FCH"/>
    <property type="match status" value="1"/>
</dbReference>
<dbReference type="InterPro" id="IPR046349">
    <property type="entry name" value="C1-like_sf"/>
</dbReference>
<dbReference type="InterPro" id="IPR020454">
    <property type="entry name" value="DAG/PE-bd"/>
</dbReference>
<feature type="compositionally biased region" description="Polar residues" evidence="11">
    <location>
        <begin position="487"/>
        <end position="519"/>
    </location>
</feature>
<evidence type="ECO:0000256" key="3">
    <source>
        <dbReference type="ARBA" id="ARBA00022833"/>
    </source>
</evidence>
<dbReference type="InterPro" id="IPR001060">
    <property type="entry name" value="FCH_dom"/>
</dbReference>
<comment type="similarity">
    <text evidence="6">Belongs to the BZZ1 family.</text>
</comment>